<dbReference type="EMBL" id="GGEC01088955">
    <property type="protein sequence ID" value="MBX69439.1"/>
    <property type="molecule type" value="Transcribed_RNA"/>
</dbReference>
<accession>A0A2P2QQY9</accession>
<reference evidence="1" key="1">
    <citation type="submission" date="2018-02" db="EMBL/GenBank/DDBJ databases">
        <title>Rhizophora mucronata_Transcriptome.</title>
        <authorList>
            <person name="Meera S.P."/>
            <person name="Sreeshan A."/>
            <person name="Augustine A."/>
        </authorList>
    </citation>
    <scope>NUCLEOTIDE SEQUENCE</scope>
    <source>
        <tissue evidence="1">Leaf</tissue>
    </source>
</reference>
<protein>
    <submittedName>
        <fullName evidence="1">Uncharacterized protein</fullName>
    </submittedName>
</protein>
<proteinExistence type="predicted"/>
<organism evidence="1">
    <name type="scientific">Rhizophora mucronata</name>
    <name type="common">Asiatic mangrove</name>
    <dbReference type="NCBI Taxonomy" id="61149"/>
    <lineage>
        <taxon>Eukaryota</taxon>
        <taxon>Viridiplantae</taxon>
        <taxon>Streptophyta</taxon>
        <taxon>Embryophyta</taxon>
        <taxon>Tracheophyta</taxon>
        <taxon>Spermatophyta</taxon>
        <taxon>Magnoliopsida</taxon>
        <taxon>eudicotyledons</taxon>
        <taxon>Gunneridae</taxon>
        <taxon>Pentapetalae</taxon>
        <taxon>rosids</taxon>
        <taxon>fabids</taxon>
        <taxon>Malpighiales</taxon>
        <taxon>Rhizophoraceae</taxon>
        <taxon>Rhizophora</taxon>
    </lineage>
</organism>
<sequence length="100" mass="11238">MQNRFVEHVRLHQEPRLASPHVLGKVELADPARDLANFPPVQARLHQFRPVLLLVLPEPHVGLERLDETVVVGATSSIRRKVPDASELPIRALHQSAESH</sequence>
<evidence type="ECO:0000313" key="1">
    <source>
        <dbReference type="EMBL" id="MBX69439.1"/>
    </source>
</evidence>
<dbReference type="AlphaFoldDB" id="A0A2P2QQY9"/>
<name>A0A2P2QQY9_RHIMU</name>